<reference evidence="6" key="1">
    <citation type="submission" date="2019-05" db="EMBL/GenBank/DDBJ databases">
        <title>Candidatus Nanohalobium constans, a novel model system to study the DPANN nano-sized archaea: genomic and physiological characterization of a nanoarchaeon co-cultured with its chitinotrophic host.</title>
        <authorList>
            <person name="La Cono V."/>
            <person name="Arcadi E."/>
            <person name="Crisafi F."/>
            <person name="Denaro R."/>
            <person name="La Spada G."/>
            <person name="Messina E."/>
            <person name="Smedile F."/>
            <person name="Toshchakov S.V."/>
            <person name="Shevchenko M.A."/>
            <person name="Golyshin P.N."/>
            <person name="Golyshina O.V."/>
            <person name="Ferrer M."/>
            <person name="Rohde M."/>
            <person name="Mushegian A."/>
            <person name="Sorokin D.Y."/>
            <person name="Giuliano L."/>
            <person name="Yakimov M.M."/>
        </authorList>
    </citation>
    <scope>NUCLEOTIDE SEQUENCE [LARGE SCALE GENOMIC DNA]</scope>
    <source>
        <strain evidence="6">LC1Nh</strain>
    </source>
</reference>
<dbReference type="EC" id="3.4.21.89" evidence="5"/>
<dbReference type="RefSeq" id="WP_153549942.1">
    <property type="nucleotide sequence ID" value="NZ_CP040089.1"/>
</dbReference>
<dbReference type="Proteomes" id="UP000377803">
    <property type="component" value="Chromosome"/>
</dbReference>
<keyword evidence="4" id="KW-0472">Membrane</keyword>
<protein>
    <submittedName>
        <fullName evidence="5">Signal peptidase I</fullName>
        <ecNumber evidence="5">3.4.21.89</ecNumber>
    </submittedName>
</protein>
<dbReference type="InterPro" id="IPR036286">
    <property type="entry name" value="LexA/Signal_pep-like_sf"/>
</dbReference>
<dbReference type="NCBIfam" id="TIGR02228">
    <property type="entry name" value="sigpep_I_arch"/>
    <property type="match status" value="1"/>
</dbReference>
<evidence type="ECO:0000313" key="5">
    <source>
        <dbReference type="EMBL" id="QGA80203.1"/>
    </source>
</evidence>
<dbReference type="OrthoDB" id="4822at2157"/>
<keyword evidence="5" id="KW-0378">Hydrolase</keyword>
<dbReference type="GO" id="GO:0016020">
    <property type="term" value="C:membrane"/>
    <property type="evidence" value="ECO:0007669"/>
    <property type="project" value="UniProtKB-SubCell"/>
</dbReference>
<dbReference type="InterPro" id="IPR001733">
    <property type="entry name" value="Peptidase_S26B"/>
</dbReference>
<evidence type="ECO:0000256" key="1">
    <source>
        <dbReference type="ARBA" id="ARBA00004370"/>
    </source>
</evidence>
<dbReference type="EMBL" id="CP040089">
    <property type="protein sequence ID" value="QGA80203.1"/>
    <property type="molecule type" value="Genomic_DNA"/>
</dbReference>
<dbReference type="PANTHER" id="PTHR10806:SF6">
    <property type="entry name" value="SIGNAL PEPTIDASE COMPLEX CATALYTIC SUBUNIT SEC11"/>
    <property type="match status" value="1"/>
</dbReference>
<evidence type="ECO:0000313" key="6">
    <source>
        <dbReference type="Proteomes" id="UP000377803"/>
    </source>
</evidence>
<keyword evidence="3" id="KW-1133">Transmembrane helix</keyword>
<organism evidence="5 6">
    <name type="scientific">Candidatus Nanohalobium constans</name>
    <dbReference type="NCBI Taxonomy" id="2565781"/>
    <lineage>
        <taxon>Archaea</taxon>
        <taxon>Candidatus Nanohalarchaeota</taxon>
        <taxon>Candidatus Nanohalobia</taxon>
        <taxon>Candidatus Nanohalobiales</taxon>
        <taxon>Candidatus Nanohalobiaceae</taxon>
        <taxon>Candidatus Nanohalobium</taxon>
    </lineage>
</organism>
<dbReference type="GO" id="GO:0004252">
    <property type="term" value="F:serine-type endopeptidase activity"/>
    <property type="evidence" value="ECO:0007669"/>
    <property type="project" value="InterPro"/>
</dbReference>
<proteinExistence type="predicted"/>
<sequence length="241" mass="26700">MATEIFSDLFDGENEAFEWFYFLALALILAFGTIQTTGTALDTDRPVVSVISCSMYPVYNVGDILVVEGRDYENIETGDIAIYQVPDRIDFTVNGQGYTLEENSPDHNTSVNTSIGEVSLLEVKPDLNNGNDQALLRIDSRDVKVSEKSSEVRGMDIDRISGQPVPIVHRVISKSEDSLETKGDANSRQLDFESDVRPFQIHGTAMFKIPRIGAVKLIVMDLVGYQGDKPLVLDNMRTCSP</sequence>
<evidence type="ECO:0000256" key="4">
    <source>
        <dbReference type="ARBA" id="ARBA00023136"/>
    </source>
</evidence>
<dbReference type="GeneID" id="42364683"/>
<evidence type="ECO:0000256" key="3">
    <source>
        <dbReference type="ARBA" id="ARBA00022989"/>
    </source>
</evidence>
<dbReference type="InterPro" id="IPR019533">
    <property type="entry name" value="Peptidase_S26"/>
</dbReference>
<keyword evidence="6" id="KW-1185">Reference proteome</keyword>
<name>A0A5Q0UF22_9ARCH</name>
<dbReference type="AlphaFoldDB" id="A0A5Q0UF22"/>
<evidence type="ECO:0000256" key="2">
    <source>
        <dbReference type="ARBA" id="ARBA00022692"/>
    </source>
</evidence>
<dbReference type="SUPFAM" id="SSF51306">
    <property type="entry name" value="LexA/Signal peptidase"/>
    <property type="match status" value="1"/>
</dbReference>
<dbReference type="GO" id="GO:0009003">
    <property type="term" value="F:signal peptidase activity"/>
    <property type="evidence" value="ECO:0007669"/>
    <property type="project" value="UniProtKB-EC"/>
</dbReference>
<comment type="subcellular location">
    <subcellularLocation>
        <location evidence="1">Membrane</location>
    </subcellularLocation>
</comment>
<dbReference type="CDD" id="cd06530">
    <property type="entry name" value="S26_SPase_I"/>
    <property type="match status" value="1"/>
</dbReference>
<dbReference type="PANTHER" id="PTHR10806">
    <property type="entry name" value="SIGNAL PEPTIDASE COMPLEX CATALYTIC SUBUNIT SEC11"/>
    <property type="match status" value="1"/>
</dbReference>
<keyword evidence="2" id="KW-0812">Transmembrane</keyword>
<dbReference type="KEGG" id="ncon:LC1Nh_0300"/>
<dbReference type="GO" id="GO:0006465">
    <property type="term" value="P:signal peptide processing"/>
    <property type="evidence" value="ECO:0007669"/>
    <property type="project" value="InterPro"/>
</dbReference>
<accession>A0A5Q0UF22</accession>
<gene>
    <name evidence="5" type="ORF">LC1Nh_0300</name>
</gene>